<dbReference type="GO" id="GO:0006313">
    <property type="term" value="P:DNA transposition"/>
    <property type="evidence" value="ECO:0007669"/>
    <property type="project" value="InterPro"/>
</dbReference>
<dbReference type="PANTHER" id="PTHR34614">
    <property type="match status" value="1"/>
</dbReference>
<feature type="non-terminal residue" evidence="2">
    <location>
        <position position="1"/>
    </location>
</feature>
<dbReference type="InterPro" id="IPR047654">
    <property type="entry name" value="IS1634_transpos"/>
</dbReference>
<evidence type="ECO:0000313" key="3">
    <source>
        <dbReference type="Proteomes" id="UP000567293"/>
    </source>
</evidence>
<dbReference type="GO" id="GO:0004803">
    <property type="term" value="F:transposase activity"/>
    <property type="evidence" value="ECO:0007669"/>
    <property type="project" value="InterPro"/>
</dbReference>
<reference evidence="2" key="1">
    <citation type="submission" date="2020-06" db="EMBL/GenBank/DDBJ databases">
        <title>Legume-microbial interactions unlock mineral nutrients during tropical forest succession.</title>
        <authorList>
            <person name="Epihov D.Z."/>
        </authorList>
    </citation>
    <scope>NUCLEOTIDE SEQUENCE [LARGE SCALE GENOMIC DNA]</scope>
    <source>
        <strain evidence="2">Pan2503</strain>
    </source>
</reference>
<evidence type="ECO:0000259" key="1">
    <source>
        <dbReference type="Pfam" id="PF01609"/>
    </source>
</evidence>
<organism evidence="2 3">
    <name type="scientific">Candidatus Acidiferrum panamense</name>
    <dbReference type="NCBI Taxonomy" id="2741543"/>
    <lineage>
        <taxon>Bacteria</taxon>
        <taxon>Pseudomonadati</taxon>
        <taxon>Acidobacteriota</taxon>
        <taxon>Terriglobia</taxon>
        <taxon>Candidatus Acidiferrales</taxon>
        <taxon>Candidatus Acidiferrum</taxon>
    </lineage>
</organism>
<sequence length="347" mass="39756">AFDGNRADVSTMETILRMVERKYGKARRIWVFDRGIVSEENLAAIRKRGGQYLVGTPRSQMKRFEAELLNKDNWTQVRPEVEVKKVAIPQGEETYILCRTAGRKEKEKAIRGRFSSSMEKALKGLEKTIAAGRLKDRNKMERRLGKIQARHPQVNDLYDVELRQTAEGVRLFWQMKEDRMAWRESREGAYLLRTNLAAATAEELWAKYMQLTEAEAAFRALKSELSIRPLFHQKESRVKAHVMVAFLGYALWVTLKHMLKRRPTIVPKPSLSGVDSAQPLSPMKVLALLSTVQSADIVLPTTDGRQIRLRRITEPDTEQKSLLYQLGLSLPDRLQFQRDCSVDSATA</sequence>
<gene>
    <name evidence="2" type="ORF">HRJ53_05870</name>
</gene>
<dbReference type="SUPFAM" id="SSF53098">
    <property type="entry name" value="Ribonuclease H-like"/>
    <property type="match status" value="1"/>
</dbReference>
<dbReference type="Pfam" id="PF01609">
    <property type="entry name" value="DDE_Tnp_1"/>
    <property type="match status" value="1"/>
</dbReference>
<dbReference type="Proteomes" id="UP000567293">
    <property type="component" value="Unassembled WGS sequence"/>
</dbReference>
<dbReference type="GO" id="GO:0003677">
    <property type="term" value="F:DNA binding"/>
    <property type="evidence" value="ECO:0007669"/>
    <property type="project" value="InterPro"/>
</dbReference>
<dbReference type="InterPro" id="IPR002559">
    <property type="entry name" value="Transposase_11"/>
</dbReference>
<comment type="caution">
    <text evidence="2">The sequence shown here is derived from an EMBL/GenBank/DDBJ whole genome shotgun (WGS) entry which is preliminary data.</text>
</comment>
<name>A0A7V8NNA7_9BACT</name>
<proteinExistence type="predicted"/>
<dbReference type="EMBL" id="JACDQQ010000580">
    <property type="protein sequence ID" value="MBA0084503.1"/>
    <property type="molecule type" value="Genomic_DNA"/>
</dbReference>
<dbReference type="AlphaFoldDB" id="A0A7V8NNA7"/>
<accession>A0A7V8NNA7</accession>
<protein>
    <submittedName>
        <fullName evidence="2">IS1634 family transposase</fullName>
    </submittedName>
</protein>
<evidence type="ECO:0000313" key="2">
    <source>
        <dbReference type="EMBL" id="MBA0084503.1"/>
    </source>
</evidence>
<dbReference type="InterPro" id="IPR012337">
    <property type="entry name" value="RNaseH-like_sf"/>
</dbReference>
<dbReference type="NCBIfam" id="NF033559">
    <property type="entry name" value="transpos_IS1634"/>
    <property type="match status" value="1"/>
</dbReference>
<dbReference type="PANTHER" id="PTHR34614:SF2">
    <property type="entry name" value="TRANSPOSASE IS4-LIKE DOMAIN-CONTAINING PROTEIN"/>
    <property type="match status" value="1"/>
</dbReference>
<keyword evidence="3" id="KW-1185">Reference proteome</keyword>
<feature type="domain" description="Transposase IS4-like" evidence="1">
    <location>
        <begin position="3"/>
        <end position="249"/>
    </location>
</feature>